<feature type="transmembrane region" description="Helical" evidence="6">
    <location>
        <begin position="34"/>
        <end position="52"/>
    </location>
</feature>
<feature type="transmembrane region" description="Helical" evidence="6">
    <location>
        <begin position="195"/>
        <end position="216"/>
    </location>
</feature>
<name>A0A517VWH8_9PLAN</name>
<dbReference type="InterPro" id="IPR038770">
    <property type="entry name" value="Na+/solute_symporter_sf"/>
</dbReference>
<evidence type="ECO:0000256" key="4">
    <source>
        <dbReference type="ARBA" id="ARBA00023136"/>
    </source>
</evidence>
<gene>
    <name evidence="8" type="ORF">V144x_28280</name>
</gene>
<feature type="transmembrane region" description="Helical" evidence="6">
    <location>
        <begin position="6"/>
        <end position="27"/>
    </location>
</feature>
<dbReference type="RefSeq" id="WP_144985717.1">
    <property type="nucleotide sequence ID" value="NZ_CP037920.1"/>
</dbReference>
<dbReference type="Gene3D" id="1.20.1530.20">
    <property type="match status" value="1"/>
</dbReference>
<keyword evidence="2 6" id="KW-0812">Transmembrane</keyword>
<evidence type="ECO:0000313" key="9">
    <source>
        <dbReference type="Proteomes" id="UP000318704"/>
    </source>
</evidence>
<proteinExistence type="predicted"/>
<dbReference type="AlphaFoldDB" id="A0A517VWH8"/>
<dbReference type="EMBL" id="CP037920">
    <property type="protein sequence ID" value="QDT97354.1"/>
    <property type="molecule type" value="Genomic_DNA"/>
</dbReference>
<dbReference type="Pfam" id="PF00571">
    <property type="entry name" value="CBS"/>
    <property type="match status" value="2"/>
</dbReference>
<accession>A0A517VWH8</accession>
<feature type="transmembrane region" description="Helical" evidence="6">
    <location>
        <begin position="149"/>
        <end position="175"/>
    </location>
</feature>
<dbReference type="InterPro" id="IPR000644">
    <property type="entry name" value="CBS_dom"/>
</dbReference>
<protein>
    <submittedName>
        <fullName evidence="8">Putative voltage-gated ClC-type chloride channel ClcB</fullName>
    </submittedName>
</protein>
<keyword evidence="3 6" id="KW-1133">Transmembrane helix</keyword>
<dbReference type="Proteomes" id="UP000318704">
    <property type="component" value="Chromosome"/>
</dbReference>
<dbReference type="GO" id="GO:0016020">
    <property type="term" value="C:membrane"/>
    <property type="evidence" value="ECO:0007669"/>
    <property type="project" value="UniProtKB-SubCell"/>
</dbReference>
<evidence type="ECO:0000256" key="6">
    <source>
        <dbReference type="SAM" id="Phobius"/>
    </source>
</evidence>
<sequence length="571" mass="62444">MGSWHIIFTLGIFLAAGLLSGTLGELFRLPKVTAYLLIGVILGPAVFGVIPHEHLEELNPLADLAMALVLFNLGCHFTLSRLKRLFHRVLPISLSEILATFFAVYVGLMLIGESGSAAILLGTLAIATAPATTILVLKEMESEGPISEYTGIMVAINNLVSIIAFEIIFVAVYFFQSDSQVASAFTQLGHLSLDIFGSIFIGVFGGLMISYGNAVIKGSRRIIMLIALIALALGLCRTTGLPYMLTFLAMGFTVANSLVEEDVPKVETELNPLTGFLCVLFFIIHGAELEPERFIHAGLIGGGYIVLRLLGKYFGVFISAKVRKEEPEVSQWLGTALFAQAGAAITLSAIAVSRDPVLGGHLQTIILGSVVFFEIVGPIMIRQSVLRAGEVPLIHAIHHTAGDPISEFQAMIRRFLVSFGLLSENDQPHDEINVEQLYRKNVKGILQTATFNEVISFIEHSHDNTFPVIGSNEEVVGVIRYQDLSNTLFDPKIGSLVRAADLANNLETVVYPDDSLALVWSKFREGSYDCLPVVSREQPHRMLGVIRRWEILKYYIKGHRSAQGIDTKQGH</sequence>
<dbReference type="SUPFAM" id="SSF54631">
    <property type="entry name" value="CBS-domain pair"/>
    <property type="match status" value="1"/>
</dbReference>
<keyword evidence="5" id="KW-0129">CBS domain</keyword>
<evidence type="ECO:0000256" key="1">
    <source>
        <dbReference type="ARBA" id="ARBA00004141"/>
    </source>
</evidence>
<dbReference type="PANTHER" id="PTHR43021:SF2">
    <property type="entry name" value="CATION_H+ EXCHANGER DOMAIN-CONTAINING PROTEIN"/>
    <property type="match status" value="1"/>
</dbReference>
<feature type="transmembrane region" description="Helical" evidence="6">
    <location>
        <begin position="64"/>
        <end position="82"/>
    </location>
</feature>
<keyword evidence="4 6" id="KW-0472">Membrane</keyword>
<evidence type="ECO:0000256" key="2">
    <source>
        <dbReference type="ARBA" id="ARBA00022692"/>
    </source>
</evidence>
<evidence type="ECO:0000313" key="8">
    <source>
        <dbReference type="EMBL" id="QDT97354.1"/>
    </source>
</evidence>
<dbReference type="Gene3D" id="3.10.580.10">
    <property type="entry name" value="CBS-domain"/>
    <property type="match status" value="1"/>
</dbReference>
<feature type="transmembrane region" description="Helical" evidence="6">
    <location>
        <begin position="364"/>
        <end position="381"/>
    </location>
</feature>
<dbReference type="KEGG" id="gaw:V144x_28280"/>
<feature type="transmembrane region" description="Helical" evidence="6">
    <location>
        <begin position="223"/>
        <end position="250"/>
    </location>
</feature>
<evidence type="ECO:0000259" key="7">
    <source>
        <dbReference type="PROSITE" id="PS51371"/>
    </source>
</evidence>
<feature type="transmembrane region" description="Helical" evidence="6">
    <location>
        <begin position="331"/>
        <end position="352"/>
    </location>
</feature>
<reference evidence="8 9" key="1">
    <citation type="submission" date="2019-03" db="EMBL/GenBank/DDBJ databases">
        <title>Deep-cultivation of Planctomycetes and their phenomic and genomic characterization uncovers novel biology.</title>
        <authorList>
            <person name="Wiegand S."/>
            <person name="Jogler M."/>
            <person name="Boedeker C."/>
            <person name="Pinto D."/>
            <person name="Vollmers J."/>
            <person name="Rivas-Marin E."/>
            <person name="Kohn T."/>
            <person name="Peeters S.H."/>
            <person name="Heuer A."/>
            <person name="Rast P."/>
            <person name="Oberbeckmann S."/>
            <person name="Bunk B."/>
            <person name="Jeske O."/>
            <person name="Meyerdierks A."/>
            <person name="Storesund J.E."/>
            <person name="Kallscheuer N."/>
            <person name="Luecker S."/>
            <person name="Lage O.M."/>
            <person name="Pohl T."/>
            <person name="Merkel B.J."/>
            <person name="Hornburger P."/>
            <person name="Mueller R.-W."/>
            <person name="Bruemmer F."/>
            <person name="Labrenz M."/>
            <person name="Spormann A.M."/>
            <person name="Op den Camp H."/>
            <person name="Overmann J."/>
            <person name="Amann R."/>
            <person name="Jetten M.S.M."/>
            <person name="Mascher T."/>
            <person name="Medema M.H."/>
            <person name="Devos D.P."/>
            <person name="Kaster A.-K."/>
            <person name="Ovreas L."/>
            <person name="Rohde M."/>
            <person name="Galperin M.Y."/>
            <person name="Jogler C."/>
        </authorList>
    </citation>
    <scope>NUCLEOTIDE SEQUENCE [LARGE SCALE GENOMIC DNA]</scope>
    <source>
        <strain evidence="8 9">V144</strain>
    </source>
</reference>
<evidence type="ECO:0000256" key="3">
    <source>
        <dbReference type="ARBA" id="ARBA00022989"/>
    </source>
</evidence>
<dbReference type="PANTHER" id="PTHR43021">
    <property type="entry name" value="NA(+)/H(+) ANTIPORTER-RELATED"/>
    <property type="match status" value="1"/>
</dbReference>
<dbReference type="GO" id="GO:0015297">
    <property type="term" value="F:antiporter activity"/>
    <property type="evidence" value="ECO:0007669"/>
    <property type="project" value="InterPro"/>
</dbReference>
<organism evidence="8 9">
    <name type="scientific">Gimesia aquarii</name>
    <dbReference type="NCBI Taxonomy" id="2527964"/>
    <lineage>
        <taxon>Bacteria</taxon>
        <taxon>Pseudomonadati</taxon>
        <taxon>Planctomycetota</taxon>
        <taxon>Planctomycetia</taxon>
        <taxon>Planctomycetales</taxon>
        <taxon>Planctomycetaceae</taxon>
        <taxon>Gimesia</taxon>
    </lineage>
</organism>
<dbReference type="InterPro" id="IPR006153">
    <property type="entry name" value="Cation/H_exchanger_TM"/>
</dbReference>
<dbReference type="PROSITE" id="PS51371">
    <property type="entry name" value="CBS"/>
    <property type="match status" value="1"/>
</dbReference>
<dbReference type="InterPro" id="IPR046342">
    <property type="entry name" value="CBS_dom_sf"/>
</dbReference>
<dbReference type="Pfam" id="PF00999">
    <property type="entry name" value="Na_H_Exchanger"/>
    <property type="match status" value="1"/>
</dbReference>
<evidence type="ECO:0000256" key="5">
    <source>
        <dbReference type="PROSITE-ProRule" id="PRU00703"/>
    </source>
</evidence>
<dbReference type="GO" id="GO:1902600">
    <property type="term" value="P:proton transmembrane transport"/>
    <property type="evidence" value="ECO:0007669"/>
    <property type="project" value="InterPro"/>
</dbReference>
<comment type="subcellular location">
    <subcellularLocation>
        <location evidence="1">Membrane</location>
        <topology evidence="1">Multi-pass membrane protein</topology>
    </subcellularLocation>
</comment>
<feature type="transmembrane region" description="Helical" evidence="6">
    <location>
        <begin position="117"/>
        <end position="137"/>
    </location>
</feature>
<feature type="domain" description="CBS" evidence="7">
    <location>
        <begin position="503"/>
        <end position="561"/>
    </location>
</feature>
<feature type="transmembrane region" description="Helical" evidence="6">
    <location>
        <begin position="89"/>
        <end position="111"/>
    </location>
</feature>
<feature type="transmembrane region" description="Helical" evidence="6">
    <location>
        <begin position="294"/>
        <end position="311"/>
    </location>
</feature>